<reference evidence="2 3" key="1">
    <citation type="submission" date="2019-04" db="EMBL/GenBank/DDBJ databases">
        <title>An improved genome assembly and genetic linkage map for asparagus bean, Vigna unguiculata ssp. sesquipedialis.</title>
        <authorList>
            <person name="Xia Q."/>
            <person name="Zhang R."/>
            <person name="Dong Y."/>
        </authorList>
    </citation>
    <scope>NUCLEOTIDE SEQUENCE [LARGE SCALE GENOMIC DNA]</scope>
    <source>
        <tissue evidence="2">Leaf</tissue>
    </source>
</reference>
<keyword evidence="3" id="KW-1185">Reference proteome</keyword>
<evidence type="ECO:0000313" key="2">
    <source>
        <dbReference type="EMBL" id="QCE03651.1"/>
    </source>
</evidence>
<proteinExistence type="predicted"/>
<protein>
    <submittedName>
        <fullName evidence="2">Uncharacterized protein</fullName>
    </submittedName>
</protein>
<feature type="region of interest" description="Disordered" evidence="1">
    <location>
        <begin position="1"/>
        <end position="28"/>
    </location>
</feature>
<feature type="compositionally biased region" description="Low complexity" evidence="1">
    <location>
        <begin position="1"/>
        <end position="23"/>
    </location>
</feature>
<accession>A0A4D6MSN4</accession>
<organism evidence="2 3">
    <name type="scientific">Vigna unguiculata</name>
    <name type="common">Cowpea</name>
    <dbReference type="NCBI Taxonomy" id="3917"/>
    <lineage>
        <taxon>Eukaryota</taxon>
        <taxon>Viridiplantae</taxon>
        <taxon>Streptophyta</taxon>
        <taxon>Embryophyta</taxon>
        <taxon>Tracheophyta</taxon>
        <taxon>Spermatophyta</taxon>
        <taxon>Magnoliopsida</taxon>
        <taxon>eudicotyledons</taxon>
        <taxon>Gunneridae</taxon>
        <taxon>Pentapetalae</taxon>
        <taxon>rosids</taxon>
        <taxon>fabids</taxon>
        <taxon>Fabales</taxon>
        <taxon>Fabaceae</taxon>
        <taxon>Papilionoideae</taxon>
        <taxon>50 kb inversion clade</taxon>
        <taxon>NPAAA clade</taxon>
        <taxon>indigoferoid/millettioid clade</taxon>
        <taxon>Phaseoleae</taxon>
        <taxon>Vigna</taxon>
    </lineage>
</organism>
<evidence type="ECO:0000313" key="3">
    <source>
        <dbReference type="Proteomes" id="UP000501690"/>
    </source>
</evidence>
<name>A0A4D6MSN4_VIGUN</name>
<gene>
    <name evidence="2" type="ORF">DEO72_LG8g1676</name>
</gene>
<dbReference type="AlphaFoldDB" id="A0A4D6MSN4"/>
<evidence type="ECO:0000256" key="1">
    <source>
        <dbReference type="SAM" id="MobiDB-lite"/>
    </source>
</evidence>
<dbReference type="EMBL" id="CP039352">
    <property type="protein sequence ID" value="QCE03651.1"/>
    <property type="molecule type" value="Genomic_DNA"/>
</dbReference>
<dbReference type="Proteomes" id="UP000501690">
    <property type="component" value="Linkage Group LG8"/>
</dbReference>
<sequence length="62" mass="6721">MSSTSDGVSLSSSSNWSMQSRGSVGRRLEEESASLMAIVGRIPMETVTEVWEDPPEEITESS</sequence>